<keyword evidence="3" id="KW-1133">Transmembrane helix</keyword>
<feature type="domain" description="Nematode cuticle collagen N-terminal" evidence="4">
    <location>
        <begin position="108"/>
        <end position="160"/>
    </location>
</feature>
<dbReference type="AlphaFoldDB" id="A0A914VYG2"/>
<sequence length="300" mass="32481">MRLRHPIGNGDDIQNGTAAIKRNKMSSPFPIGCVNRMMDSVRHSPVSFPVRHPDLHDRPRNPPSRLYLRFDWFVSDIIRGIRLDSAGKEEDTAMDSYKETNEHRQMRKVAFVAVVVSTVAVVASIVTLPMLYNYVQSFQSHMMAEAEFCKTRSREMWHEMWKLQAVKEPLRFKRSWLFGQWIPEGGPNNDGAQYPGPAPPGPNPAKPGTGTEPPRPAPPAGSGSYGGPVVNPTPEVESTCCTCHQGPAGPAGPPGPNGADGKDGGNGAPGKDGKDGQVQKPLGPKPEPCVICPPGPPGKK</sequence>
<evidence type="ECO:0000313" key="5">
    <source>
        <dbReference type="Proteomes" id="UP000887566"/>
    </source>
</evidence>
<evidence type="ECO:0000256" key="1">
    <source>
        <dbReference type="ARBA" id="ARBA00022737"/>
    </source>
</evidence>
<evidence type="ECO:0000259" key="4">
    <source>
        <dbReference type="SMART" id="SM01088"/>
    </source>
</evidence>
<feature type="region of interest" description="Disordered" evidence="2">
    <location>
        <begin position="183"/>
        <end position="300"/>
    </location>
</feature>
<dbReference type="Proteomes" id="UP000887566">
    <property type="component" value="Unplaced"/>
</dbReference>
<dbReference type="PANTHER" id="PTHR24637">
    <property type="entry name" value="COLLAGEN"/>
    <property type="match status" value="1"/>
</dbReference>
<keyword evidence="3" id="KW-0472">Membrane</keyword>
<dbReference type="InterPro" id="IPR002486">
    <property type="entry name" value="Col_cuticle_N"/>
</dbReference>
<evidence type="ECO:0000256" key="2">
    <source>
        <dbReference type="SAM" id="MobiDB-lite"/>
    </source>
</evidence>
<feature type="transmembrane region" description="Helical" evidence="3">
    <location>
        <begin position="109"/>
        <end position="132"/>
    </location>
</feature>
<keyword evidence="1" id="KW-0677">Repeat</keyword>
<organism evidence="5 6">
    <name type="scientific">Plectus sambesii</name>
    <dbReference type="NCBI Taxonomy" id="2011161"/>
    <lineage>
        <taxon>Eukaryota</taxon>
        <taxon>Metazoa</taxon>
        <taxon>Ecdysozoa</taxon>
        <taxon>Nematoda</taxon>
        <taxon>Chromadorea</taxon>
        <taxon>Plectida</taxon>
        <taxon>Plectina</taxon>
        <taxon>Plectoidea</taxon>
        <taxon>Plectidae</taxon>
        <taxon>Plectus</taxon>
    </lineage>
</organism>
<name>A0A914VYG2_9BILA</name>
<feature type="compositionally biased region" description="Pro residues" evidence="2">
    <location>
        <begin position="196"/>
        <end position="205"/>
    </location>
</feature>
<evidence type="ECO:0000313" key="6">
    <source>
        <dbReference type="WBParaSite" id="PSAMB.scaffold264size60257.g3943.t1"/>
    </source>
</evidence>
<dbReference type="WBParaSite" id="PSAMB.scaffold264size60257.g3943.t1">
    <property type="protein sequence ID" value="PSAMB.scaffold264size60257.g3943.t1"/>
    <property type="gene ID" value="PSAMB.scaffold264size60257.g3943"/>
</dbReference>
<dbReference type="SMART" id="SM01088">
    <property type="entry name" value="Col_cuticle_N"/>
    <property type="match status" value="1"/>
</dbReference>
<dbReference type="GO" id="GO:0042302">
    <property type="term" value="F:structural constituent of cuticle"/>
    <property type="evidence" value="ECO:0007669"/>
    <property type="project" value="InterPro"/>
</dbReference>
<accession>A0A914VYG2</accession>
<evidence type="ECO:0000256" key="3">
    <source>
        <dbReference type="SAM" id="Phobius"/>
    </source>
</evidence>
<dbReference type="PANTHER" id="PTHR24637:SF428">
    <property type="entry name" value="SCAVENGER RECEPTOR CLASS A MEMBER 3"/>
    <property type="match status" value="1"/>
</dbReference>
<dbReference type="Pfam" id="PF01484">
    <property type="entry name" value="Col_cuticle_N"/>
    <property type="match status" value="1"/>
</dbReference>
<reference evidence="6" key="1">
    <citation type="submission" date="2022-11" db="UniProtKB">
        <authorList>
            <consortium name="WormBaseParasite"/>
        </authorList>
    </citation>
    <scope>IDENTIFICATION</scope>
</reference>
<feature type="compositionally biased region" description="Pro residues" evidence="2">
    <location>
        <begin position="283"/>
        <end position="300"/>
    </location>
</feature>
<protein>
    <submittedName>
        <fullName evidence="6">Nematode cuticle collagen N-terminal domain-containing protein</fullName>
    </submittedName>
</protein>
<keyword evidence="5" id="KW-1185">Reference proteome</keyword>
<proteinExistence type="predicted"/>
<keyword evidence="3" id="KW-0812">Transmembrane</keyword>